<keyword evidence="2" id="KW-0732">Signal</keyword>
<comment type="caution">
    <text evidence="3">The sequence shown here is derived from an EMBL/GenBank/DDBJ whole genome shotgun (WGS) entry which is preliminary data.</text>
</comment>
<feature type="compositionally biased region" description="Low complexity" evidence="1">
    <location>
        <begin position="398"/>
        <end position="419"/>
    </location>
</feature>
<evidence type="ECO:0000256" key="1">
    <source>
        <dbReference type="SAM" id="MobiDB-lite"/>
    </source>
</evidence>
<organism evidence="3 4">
    <name type="scientific">Mesobacillus stamsii</name>
    <dbReference type="NCBI Taxonomy" id="225347"/>
    <lineage>
        <taxon>Bacteria</taxon>
        <taxon>Bacillati</taxon>
        <taxon>Bacillota</taxon>
        <taxon>Bacilli</taxon>
        <taxon>Bacillales</taxon>
        <taxon>Bacillaceae</taxon>
        <taxon>Mesobacillus</taxon>
    </lineage>
</organism>
<feature type="region of interest" description="Disordered" evidence="1">
    <location>
        <begin position="268"/>
        <end position="446"/>
    </location>
</feature>
<evidence type="ECO:0000313" key="3">
    <source>
        <dbReference type="EMBL" id="MDQ0412894.1"/>
    </source>
</evidence>
<feature type="compositionally biased region" description="Pro residues" evidence="1">
    <location>
        <begin position="273"/>
        <end position="284"/>
    </location>
</feature>
<protein>
    <submittedName>
        <fullName evidence="3">Uncharacterized protein</fullName>
    </submittedName>
</protein>
<feature type="compositionally biased region" description="Polar residues" evidence="1">
    <location>
        <begin position="316"/>
        <end position="328"/>
    </location>
</feature>
<feature type="chain" id="PRO_5045370552" evidence="2">
    <location>
        <begin position="27"/>
        <end position="446"/>
    </location>
</feature>
<reference evidence="3 4" key="1">
    <citation type="submission" date="2023-07" db="EMBL/GenBank/DDBJ databases">
        <title>Genomic Encyclopedia of Type Strains, Phase IV (KMG-IV): sequencing the most valuable type-strain genomes for metagenomic binning, comparative biology and taxonomic classification.</title>
        <authorList>
            <person name="Goeker M."/>
        </authorList>
    </citation>
    <scope>NUCLEOTIDE SEQUENCE [LARGE SCALE GENOMIC DNA]</scope>
    <source>
        <strain evidence="3 4">DSM 19598</strain>
    </source>
</reference>
<feature type="region of interest" description="Disordered" evidence="1">
    <location>
        <begin position="149"/>
        <end position="223"/>
    </location>
</feature>
<proteinExistence type="predicted"/>
<evidence type="ECO:0000313" key="4">
    <source>
        <dbReference type="Proteomes" id="UP001242313"/>
    </source>
</evidence>
<dbReference type="Proteomes" id="UP001242313">
    <property type="component" value="Unassembled WGS sequence"/>
</dbReference>
<feature type="compositionally biased region" description="Gly residues" evidence="1">
    <location>
        <begin position="163"/>
        <end position="181"/>
    </location>
</feature>
<feature type="compositionally biased region" description="Low complexity" evidence="1">
    <location>
        <begin position="371"/>
        <end position="391"/>
    </location>
</feature>
<sequence length="446" mass="46445">MIRKTSFFFLVFVLFLSGVSPINSHAASGILKEYYPPSDSDYYQKKISFKYYIDFGTTQIKFIQYNYDANGTEVLIGEKTFPVKENSDIWIDQTCKGNLAIQFLDSAGNIQYSMARGQTESYLDQGDCSVIVSPSNFNEILNQYADDTFGATVEPPGTPAADGTGGDGTGGIDTGTGGTDPGTGEPDSDGDGTPDAQDPYPNDPNHGGTEPHDPTTHDDVFHSPHWDDYMKKVDEVISKIPPPPNWDEVAGTFRDTIAPQIKQDLQDLLGSTPTPPAAPTPPAVSTPTAPAELGGLDDGGITAPTGTEAPGLDGSGFSSTDIKTQAPQITEKPDESGGFEINDPLIGLPSQEEFKQNQPAPQDLPAPAAPAPQDLTAPAAPTDPGATAPLPVDSGAIAPTPTDPGATAPTPGDDGATAPLPGDIGGTYPLPGATTETAPIPGTTTP</sequence>
<feature type="signal peptide" evidence="2">
    <location>
        <begin position="1"/>
        <end position="26"/>
    </location>
</feature>
<dbReference type="RefSeq" id="WP_307191435.1">
    <property type="nucleotide sequence ID" value="NZ_JAUSUN010000005.1"/>
</dbReference>
<evidence type="ECO:0000256" key="2">
    <source>
        <dbReference type="SAM" id="SignalP"/>
    </source>
</evidence>
<feature type="compositionally biased region" description="Low complexity" evidence="1">
    <location>
        <begin position="431"/>
        <end position="446"/>
    </location>
</feature>
<name>A0ABU0FSJ5_9BACI</name>
<dbReference type="EMBL" id="JAUSUN010000005">
    <property type="protein sequence ID" value="MDQ0412894.1"/>
    <property type="molecule type" value="Genomic_DNA"/>
</dbReference>
<gene>
    <name evidence="3" type="ORF">J2S25_001076</name>
</gene>
<feature type="compositionally biased region" description="Basic and acidic residues" evidence="1">
    <location>
        <begin position="209"/>
        <end position="223"/>
    </location>
</feature>
<keyword evidence="4" id="KW-1185">Reference proteome</keyword>
<accession>A0ABU0FSJ5</accession>